<dbReference type="EMBL" id="CP030057">
    <property type="protein sequence ID" value="QOZ63263.1"/>
    <property type="molecule type" value="Genomic_DNA"/>
</dbReference>
<dbReference type="Proteomes" id="UP000593880">
    <property type="component" value="Chromosome"/>
</dbReference>
<organism evidence="1 2">
    <name type="scientific">Bradyrhizobium guangdongense</name>
    <dbReference type="NCBI Taxonomy" id="1325090"/>
    <lineage>
        <taxon>Bacteria</taxon>
        <taxon>Pseudomonadati</taxon>
        <taxon>Pseudomonadota</taxon>
        <taxon>Alphaproteobacteria</taxon>
        <taxon>Hyphomicrobiales</taxon>
        <taxon>Nitrobacteraceae</taxon>
        <taxon>Bradyrhizobium</taxon>
    </lineage>
</organism>
<accession>A0ABX6UPD5</accession>
<keyword evidence="2" id="KW-1185">Reference proteome</keyword>
<evidence type="ECO:0000313" key="1">
    <source>
        <dbReference type="EMBL" id="QOZ63263.1"/>
    </source>
</evidence>
<name>A0ABX6UPD5_9BRAD</name>
<evidence type="ECO:0008006" key="3">
    <source>
        <dbReference type="Google" id="ProtNLM"/>
    </source>
</evidence>
<reference evidence="1 2" key="1">
    <citation type="submission" date="2018-06" db="EMBL/GenBank/DDBJ databases">
        <title>Comparative genomics of rhizobia nodulating Arachis hypogaea in China.</title>
        <authorList>
            <person name="Li Y."/>
        </authorList>
    </citation>
    <scope>NUCLEOTIDE SEQUENCE [LARGE SCALE GENOMIC DNA]</scope>
    <source>
        <strain evidence="1 2">CCBAU 51658</strain>
    </source>
</reference>
<proteinExistence type="predicted"/>
<sequence>MGIDIYAQWEGMTEADRAAQVTGFSIEHGHVGYLREAYHGDPYATVELVNEAFVNGQAYIPAATLRDRLPQVLRLAEKREREIYEVTDADEIEVVLKSFRDFVAFCARKESETGKPCLIIASY</sequence>
<evidence type="ECO:0000313" key="2">
    <source>
        <dbReference type="Proteomes" id="UP000593880"/>
    </source>
</evidence>
<protein>
    <recommendedName>
        <fullName evidence="3">DUF1877 domain-containing protein</fullName>
    </recommendedName>
</protein>
<gene>
    <name evidence="1" type="ORF">XH86_34430</name>
</gene>